<evidence type="ECO:0008006" key="3">
    <source>
        <dbReference type="Google" id="ProtNLM"/>
    </source>
</evidence>
<dbReference type="EMBL" id="LKLS01000084">
    <property type="protein sequence ID" value="KSU19669.1"/>
    <property type="molecule type" value="Genomic_DNA"/>
</dbReference>
<dbReference type="InterPro" id="IPR057006">
    <property type="entry name" value="Phage_TAC_19"/>
</dbReference>
<reference evidence="2" key="1">
    <citation type="submission" date="2015-10" db="EMBL/GenBank/DDBJ databases">
        <title>Draft Genome Sequences of 11 Lactococcus lactis subspecies cremoris strains.</title>
        <authorList>
            <person name="Wels M."/>
            <person name="Backus L."/>
            <person name="Boekhorst J."/>
            <person name="Dijkstra A."/>
            <person name="Beerthuizen M."/>
            <person name="Kelly W."/>
            <person name="Siezen R."/>
            <person name="Bachmann H."/>
            <person name="Van Hijum S."/>
        </authorList>
    </citation>
    <scope>NUCLEOTIDE SEQUENCE [LARGE SCALE GENOMIC DNA]</scope>
    <source>
        <strain evidence="2">LMG9449</strain>
    </source>
</reference>
<protein>
    <recommendedName>
        <fullName evidence="3">Phage protein</fullName>
    </recommendedName>
</protein>
<organism evidence="1 2">
    <name type="scientific">Lactococcus lactis subsp. lactis</name>
    <name type="common">Streptococcus lactis</name>
    <dbReference type="NCBI Taxonomy" id="1360"/>
    <lineage>
        <taxon>Bacteria</taxon>
        <taxon>Bacillati</taxon>
        <taxon>Bacillota</taxon>
        <taxon>Bacilli</taxon>
        <taxon>Lactobacillales</taxon>
        <taxon>Streptococcaceae</taxon>
        <taxon>Lactococcus</taxon>
    </lineage>
</organism>
<evidence type="ECO:0000313" key="2">
    <source>
        <dbReference type="Proteomes" id="UP000053612"/>
    </source>
</evidence>
<accession>A0A0V8E1V6</accession>
<evidence type="ECO:0000313" key="1">
    <source>
        <dbReference type="EMBL" id="KSU19669.1"/>
    </source>
</evidence>
<comment type="caution">
    <text evidence="1">The sequence shown here is derived from an EMBL/GenBank/DDBJ whole genome shotgun (WGS) entry which is preliminary data.</text>
</comment>
<dbReference type="AlphaFoldDB" id="A0A0V8E1V6"/>
<dbReference type="NCBIfam" id="NF047360">
    <property type="entry name" value="tail_chap_PVL"/>
    <property type="match status" value="1"/>
</dbReference>
<sequence length="55" mass="6258">MIALRLEYIASLFPDDKLTKEQVLKGLDPWELDATISRLISVVLGNEESDEKKEP</sequence>
<proteinExistence type="predicted"/>
<dbReference type="Proteomes" id="UP000053612">
    <property type="component" value="Unassembled WGS sequence"/>
</dbReference>
<gene>
    <name evidence="1" type="ORF">LMG9449_0676</name>
</gene>
<dbReference type="PATRIC" id="fig|1360.109.peg.1038"/>
<dbReference type="Pfam" id="PF23857">
    <property type="entry name" value="Phage_TAC_19"/>
    <property type="match status" value="1"/>
</dbReference>
<name>A0A0V8E1V6_LACLL</name>